<protein>
    <submittedName>
        <fullName evidence="1">Uncharacterized protein</fullName>
    </submittedName>
</protein>
<dbReference type="InterPro" id="IPR014942">
    <property type="entry name" value="AbiEii"/>
</dbReference>
<evidence type="ECO:0000313" key="1">
    <source>
        <dbReference type="EMBL" id="KAA6301230.1"/>
    </source>
</evidence>
<dbReference type="Pfam" id="PF08843">
    <property type="entry name" value="AbiEii"/>
    <property type="match status" value="1"/>
</dbReference>
<accession>A0A5M8NX13</accession>
<dbReference type="AlphaFoldDB" id="A0A5M8NX13"/>
<comment type="caution">
    <text evidence="1">The sequence shown here is derived from an EMBL/GenBank/DDBJ whole genome shotgun (WGS) entry which is preliminary data.</text>
</comment>
<dbReference type="Proteomes" id="UP000324575">
    <property type="component" value="Unassembled WGS sequence"/>
</dbReference>
<organism evidence="1 2">
    <name type="scientific">Candidatus Ordinivivax streblomastigis</name>
    <dbReference type="NCBI Taxonomy" id="2540710"/>
    <lineage>
        <taxon>Bacteria</taxon>
        <taxon>Pseudomonadati</taxon>
        <taxon>Bacteroidota</taxon>
        <taxon>Bacteroidia</taxon>
        <taxon>Bacteroidales</taxon>
        <taxon>Candidatus Ordinivivax</taxon>
    </lineage>
</organism>
<evidence type="ECO:0000313" key="2">
    <source>
        <dbReference type="Proteomes" id="UP000324575"/>
    </source>
</evidence>
<proteinExistence type="predicted"/>
<gene>
    <name evidence="1" type="ORF">EZS26_002619</name>
</gene>
<sequence length="79" mass="9568">MVSELFGDKPYSDKPITIPTVNPERTFLEKIFLLHEEFQRPAEKMRVKRLSRHLYDLERLSRTQYAQKALNDKYLYNYS</sequence>
<name>A0A5M8NX13_9BACT</name>
<reference evidence="1 2" key="1">
    <citation type="submission" date="2019-03" db="EMBL/GenBank/DDBJ databases">
        <title>Single cell metagenomics reveals metabolic interactions within the superorganism composed of flagellate Streblomastix strix and complex community of Bacteroidetes bacteria on its surface.</title>
        <authorList>
            <person name="Treitli S.C."/>
            <person name="Kolisko M."/>
            <person name="Husnik F."/>
            <person name="Keeling P."/>
            <person name="Hampl V."/>
        </authorList>
    </citation>
    <scope>NUCLEOTIDE SEQUENCE [LARGE SCALE GENOMIC DNA]</scope>
    <source>
        <strain evidence="1">St1</strain>
    </source>
</reference>
<dbReference type="EMBL" id="SNRX01000023">
    <property type="protein sequence ID" value="KAA6301230.1"/>
    <property type="molecule type" value="Genomic_DNA"/>
</dbReference>